<dbReference type="GO" id="GO:0055085">
    <property type="term" value="P:transmembrane transport"/>
    <property type="evidence" value="ECO:0007669"/>
    <property type="project" value="InterPro"/>
</dbReference>
<dbReference type="PANTHER" id="PTHR43744:SF8">
    <property type="entry name" value="SN-GLYCEROL-3-PHOSPHATE TRANSPORT SYSTEM PERMEASE PROTEIN UGPE"/>
    <property type="match status" value="1"/>
</dbReference>
<proteinExistence type="inferred from homology"/>
<evidence type="ECO:0000256" key="3">
    <source>
        <dbReference type="ARBA" id="ARBA00022475"/>
    </source>
</evidence>
<dbReference type="EMBL" id="VFMN01000001">
    <property type="protein sequence ID" value="TQJ09271.1"/>
    <property type="molecule type" value="Genomic_DNA"/>
</dbReference>
<feature type="transmembrane region" description="Helical" evidence="7">
    <location>
        <begin position="238"/>
        <end position="259"/>
    </location>
</feature>
<dbReference type="InterPro" id="IPR035906">
    <property type="entry name" value="MetI-like_sf"/>
</dbReference>
<protein>
    <submittedName>
        <fullName evidence="9">Carbohydrate ABC transporter membrane protein 2 (CUT1 family)</fullName>
    </submittedName>
</protein>
<reference evidence="9 10" key="1">
    <citation type="submission" date="2019-06" db="EMBL/GenBank/DDBJ databases">
        <title>Sequencing the genomes of 1000 actinobacteria strains.</title>
        <authorList>
            <person name="Klenk H.-P."/>
        </authorList>
    </citation>
    <scope>NUCLEOTIDE SEQUENCE [LARGE SCALE GENOMIC DNA]</scope>
    <source>
        <strain evidence="9 10">DSM 18607</strain>
    </source>
</reference>
<keyword evidence="10" id="KW-1185">Reference proteome</keyword>
<dbReference type="PROSITE" id="PS50928">
    <property type="entry name" value="ABC_TM1"/>
    <property type="match status" value="1"/>
</dbReference>
<dbReference type="Gene3D" id="1.10.3720.10">
    <property type="entry name" value="MetI-like"/>
    <property type="match status" value="1"/>
</dbReference>
<evidence type="ECO:0000256" key="5">
    <source>
        <dbReference type="ARBA" id="ARBA00022989"/>
    </source>
</evidence>
<evidence type="ECO:0000313" key="9">
    <source>
        <dbReference type="EMBL" id="TQJ09271.1"/>
    </source>
</evidence>
<feature type="transmembrane region" description="Helical" evidence="7">
    <location>
        <begin position="103"/>
        <end position="124"/>
    </location>
</feature>
<feature type="transmembrane region" description="Helical" evidence="7">
    <location>
        <begin position="180"/>
        <end position="205"/>
    </location>
</feature>
<feature type="transmembrane region" description="Helical" evidence="7">
    <location>
        <begin position="67"/>
        <end position="91"/>
    </location>
</feature>
<evidence type="ECO:0000256" key="2">
    <source>
        <dbReference type="ARBA" id="ARBA00022448"/>
    </source>
</evidence>
<evidence type="ECO:0000259" key="8">
    <source>
        <dbReference type="PROSITE" id="PS50928"/>
    </source>
</evidence>
<name>A0A542E1Q2_9MICO</name>
<feature type="transmembrane region" description="Helical" evidence="7">
    <location>
        <begin position="136"/>
        <end position="155"/>
    </location>
</feature>
<dbReference type="AlphaFoldDB" id="A0A542E1Q2"/>
<keyword evidence="3" id="KW-1003">Cell membrane</keyword>
<dbReference type="GO" id="GO:0005886">
    <property type="term" value="C:plasma membrane"/>
    <property type="evidence" value="ECO:0007669"/>
    <property type="project" value="UniProtKB-SubCell"/>
</dbReference>
<keyword evidence="4 7" id="KW-0812">Transmembrane</keyword>
<dbReference type="PANTHER" id="PTHR43744">
    <property type="entry name" value="ABC TRANSPORTER PERMEASE PROTEIN MG189-RELATED-RELATED"/>
    <property type="match status" value="1"/>
</dbReference>
<keyword evidence="5 7" id="KW-1133">Transmembrane helix</keyword>
<comment type="subcellular location">
    <subcellularLocation>
        <location evidence="1 7">Cell membrane</location>
        <topology evidence="1 7">Multi-pass membrane protein</topology>
    </subcellularLocation>
</comment>
<gene>
    <name evidence="9" type="ORF">FB458_2381</name>
</gene>
<dbReference type="OrthoDB" id="3521657at2"/>
<evidence type="ECO:0000256" key="6">
    <source>
        <dbReference type="ARBA" id="ARBA00023136"/>
    </source>
</evidence>
<dbReference type="InterPro" id="IPR000515">
    <property type="entry name" value="MetI-like"/>
</dbReference>
<evidence type="ECO:0000256" key="4">
    <source>
        <dbReference type="ARBA" id="ARBA00022692"/>
    </source>
</evidence>
<keyword evidence="2 7" id="KW-0813">Transport</keyword>
<evidence type="ECO:0000256" key="7">
    <source>
        <dbReference type="RuleBase" id="RU363032"/>
    </source>
</evidence>
<comment type="caution">
    <text evidence="9">The sequence shown here is derived from an EMBL/GenBank/DDBJ whole genome shotgun (WGS) entry which is preliminary data.</text>
</comment>
<dbReference type="CDD" id="cd06261">
    <property type="entry name" value="TM_PBP2"/>
    <property type="match status" value="1"/>
</dbReference>
<sequence length="274" mass="29733">MRMSLRERVVDHTILTLFALFAVIPLVGVVVSAVTPSAANDGGFHLPTTIDLGNFGLAWTDGHFGSYMLSSLLVTVGVVVLTTVLAVLAGFAFARLEFAGSTVLFFVLLAGLMLPSEAFIIPLYFNLRSAGLLDTYAALILPQTAQSLAFGIFWMRNTFRVFPQEVIEAARLDGARDLRLLWGVVVPPSLPSVATMAVLVSMWTWNEFLMPLVLITSEDHRTAPLGLAFFKGQHLTDYSLLSAGGIIVALPIVVLYVLLQKRFISGMLGGFADR</sequence>
<comment type="similarity">
    <text evidence="7">Belongs to the binding-protein-dependent transport system permease family.</text>
</comment>
<dbReference type="Pfam" id="PF00528">
    <property type="entry name" value="BPD_transp_1"/>
    <property type="match status" value="1"/>
</dbReference>
<dbReference type="RefSeq" id="WP_141848669.1">
    <property type="nucleotide sequence ID" value="NZ_BAAAPR010000014.1"/>
</dbReference>
<feature type="domain" description="ABC transmembrane type-1" evidence="8">
    <location>
        <begin position="68"/>
        <end position="259"/>
    </location>
</feature>
<evidence type="ECO:0000313" key="10">
    <source>
        <dbReference type="Proteomes" id="UP000317893"/>
    </source>
</evidence>
<evidence type="ECO:0000256" key="1">
    <source>
        <dbReference type="ARBA" id="ARBA00004651"/>
    </source>
</evidence>
<accession>A0A542E1Q2</accession>
<keyword evidence="6 7" id="KW-0472">Membrane</keyword>
<dbReference type="Proteomes" id="UP000317893">
    <property type="component" value="Unassembled WGS sequence"/>
</dbReference>
<organism evidence="9 10">
    <name type="scientific">Lapillicoccus jejuensis</name>
    <dbReference type="NCBI Taxonomy" id="402171"/>
    <lineage>
        <taxon>Bacteria</taxon>
        <taxon>Bacillati</taxon>
        <taxon>Actinomycetota</taxon>
        <taxon>Actinomycetes</taxon>
        <taxon>Micrococcales</taxon>
        <taxon>Intrasporangiaceae</taxon>
        <taxon>Lapillicoccus</taxon>
    </lineage>
</organism>
<dbReference type="SUPFAM" id="SSF161098">
    <property type="entry name" value="MetI-like"/>
    <property type="match status" value="1"/>
</dbReference>